<evidence type="ECO:0000259" key="6">
    <source>
        <dbReference type="Pfam" id="PF10475"/>
    </source>
</evidence>
<protein>
    <submittedName>
        <fullName evidence="8">Syndetin isoform X1</fullName>
    </submittedName>
    <submittedName>
        <fullName evidence="9">Syndetin isoform X2</fullName>
    </submittedName>
</protein>
<evidence type="ECO:0000256" key="3">
    <source>
        <dbReference type="ARBA" id="ARBA00023054"/>
    </source>
</evidence>
<feature type="domain" description="Vacuolar protein sorting-associated protein 54 N-terminal" evidence="6">
    <location>
        <begin position="71"/>
        <end position="387"/>
    </location>
</feature>
<organism evidence="7 8">
    <name type="scientific">Hyalella azteca</name>
    <name type="common">Amphipod</name>
    <dbReference type="NCBI Taxonomy" id="294128"/>
    <lineage>
        <taxon>Eukaryota</taxon>
        <taxon>Metazoa</taxon>
        <taxon>Ecdysozoa</taxon>
        <taxon>Arthropoda</taxon>
        <taxon>Crustacea</taxon>
        <taxon>Multicrustacea</taxon>
        <taxon>Malacostraca</taxon>
        <taxon>Eumalacostraca</taxon>
        <taxon>Peracarida</taxon>
        <taxon>Amphipoda</taxon>
        <taxon>Senticaudata</taxon>
        <taxon>Talitrida</taxon>
        <taxon>Talitroidea</taxon>
        <taxon>Hyalellidae</taxon>
        <taxon>Hyalella</taxon>
    </lineage>
</organism>
<dbReference type="Pfam" id="PF10474">
    <property type="entry name" value="Syndetin_C"/>
    <property type="match status" value="1"/>
</dbReference>
<evidence type="ECO:0000256" key="4">
    <source>
        <dbReference type="SAM" id="MobiDB-lite"/>
    </source>
</evidence>
<keyword evidence="3" id="KW-0175">Coiled coil</keyword>
<proteinExistence type="predicted"/>
<dbReference type="RefSeq" id="XP_047738179.1">
    <property type="nucleotide sequence ID" value="XM_047882223.1"/>
</dbReference>
<dbReference type="InterPro" id="IPR040047">
    <property type="entry name" value="VPS50"/>
</dbReference>
<dbReference type="GO" id="GO:0032456">
    <property type="term" value="P:endocytic recycling"/>
    <property type="evidence" value="ECO:0007669"/>
    <property type="project" value="InterPro"/>
</dbReference>
<dbReference type="PANTHER" id="PTHR13258:SF0">
    <property type="entry name" value="SYNDETIN"/>
    <property type="match status" value="1"/>
</dbReference>
<dbReference type="OrthoDB" id="10263345at2759"/>
<evidence type="ECO:0000256" key="2">
    <source>
        <dbReference type="ARBA" id="ARBA00022927"/>
    </source>
</evidence>
<reference evidence="8 9" key="1">
    <citation type="submission" date="2025-04" db="UniProtKB">
        <authorList>
            <consortium name="RefSeq"/>
        </authorList>
    </citation>
    <scope>IDENTIFICATION</scope>
    <source>
        <tissue evidence="8 9">Whole organism</tissue>
    </source>
</reference>
<evidence type="ECO:0000313" key="9">
    <source>
        <dbReference type="RefSeq" id="XP_047738179.1"/>
    </source>
</evidence>
<evidence type="ECO:0000313" key="8">
    <source>
        <dbReference type="RefSeq" id="XP_018020177.1"/>
    </source>
</evidence>
<dbReference type="OMA" id="MAKVKWD"/>
<gene>
    <name evidence="8 9" type="primary">LOC108676589</name>
</gene>
<evidence type="ECO:0000256" key="1">
    <source>
        <dbReference type="ARBA" id="ARBA00022448"/>
    </source>
</evidence>
<dbReference type="CTD" id="55610"/>
<dbReference type="Pfam" id="PF10475">
    <property type="entry name" value="Vps54_N"/>
    <property type="match status" value="1"/>
</dbReference>
<dbReference type="GO" id="GO:0005829">
    <property type="term" value="C:cytosol"/>
    <property type="evidence" value="ECO:0007669"/>
    <property type="project" value="GOC"/>
</dbReference>
<keyword evidence="1" id="KW-0813">Transport</keyword>
<dbReference type="KEGG" id="hazt:108676589"/>
<feature type="domain" description="Syndetin C-terminal" evidence="5">
    <location>
        <begin position="754"/>
        <end position="986"/>
    </location>
</feature>
<dbReference type="GeneID" id="108676589"/>
<feature type="region of interest" description="Disordered" evidence="4">
    <location>
        <begin position="589"/>
        <end position="615"/>
    </location>
</feature>
<dbReference type="GO" id="GO:0015031">
    <property type="term" value="P:protein transport"/>
    <property type="evidence" value="ECO:0007669"/>
    <property type="project" value="UniProtKB-KW"/>
</dbReference>
<accession>A0A8B7P2D4</accession>
<sequence length="989" mass="110870">MDIKEKLKTFIDKKTNKTAKHPPTTPAYLAASENWTTSDFDNHLAVIGHQNRKASICEEIPLSNEAQDVVIDTIETIYFQSDNPDVGSHELQKFPDISDIHVINGIRSRLRKQHAIVSRRVSDLIISKQTACMEEMAKIDRIQKEGCLAVALCVQSRRKLSVGKDQFTSASLRVIANHLKRQRIVEVMNNLKTIKTLQMTDIQLQKLLRAEAYPSAIQLLLECQTAASTFRHFSCISDLSAKLQETLEMAEEQLDCAIGRVVVNFNANTYAKLHSAYMLLNKRQALMDQLHMHLTSHIHNSAFSIVMGYVELYSSVSQLNISNIANNSINDTNNSINCDKATQSSFSKMQYSELCKYVDHECFLACYLDLCKSMFAILRNYKAISRWHHNEAEEMKQLKSEASSLRSSPTKSPVAENCSVNERSYVEQKLIHGLHRIWQDVQAKIRTFILASDLSHFKFDDFLLVLDITSRLISIGEDFCGSKSEALQDSIKKQSMGFFHHEHAARLEELHMFLENEAWQIVPLKPTFTVYHLLEYRFLKRKDASFEKSLVVAASPAKKNDALWSIDASSSPFDLTSEETSLEEDILAPEEALGKSDEDTDDDEPSSTLDGKNGIASDSITADTFKKFTATANLPVASNTCLAILRLVGKYLLMMKLLQPIAADVFLCTTQLVRYYLYTICTTFCFSGMSNKLSSVLRDIEKEIIMEDTQHHLSSSGAAEQSLSVTDISSRTAKVYRAKASPVITELPACGTDGVSARLVACESLLLLCRELCGLREAVISALLPAEAAEACEAFFTQIDDVLPEVVPAVYSCVGAAVVPHQQLVQQMSSVNWSISRLESQHNGYVDQILRLMQGFSSVLQTVKTRQPLPANAEQHLWRTTVYQLHAALLAGYAAAKVCSNEGRSLMQLDYQQLTSKLEPLCGLRPLPGRPLVESYIKAFYLPESALRDWLIEHRSEYNTRHLVALVGVMSHVPKHAKTALTAMLENRE</sequence>
<evidence type="ECO:0000313" key="7">
    <source>
        <dbReference type="Proteomes" id="UP000694843"/>
    </source>
</evidence>
<dbReference type="PANTHER" id="PTHR13258">
    <property type="entry name" value="SYNDETIN"/>
    <property type="match status" value="1"/>
</dbReference>
<dbReference type="InterPro" id="IPR019514">
    <property type="entry name" value="Syndetin_C"/>
</dbReference>
<dbReference type="Proteomes" id="UP000694843">
    <property type="component" value="Unplaced"/>
</dbReference>
<dbReference type="GO" id="GO:0000149">
    <property type="term" value="F:SNARE binding"/>
    <property type="evidence" value="ECO:0007669"/>
    <property type="project" value="TreeGrafter"/>
</dbReference>
<dbReference type="GO" id="GO:0042147">
    <property type="term" value="P:retrograde transport, endosome to Golgi"/>
    <property type="evidence" value="ECO:0007669"/>
    <property type="project" value="InterPro"/>
</dbReference>
<name>A0A8B7P2D4_HYAAZ</name>
<dbReference type="GO" id="GO:1990745">
    <property type="term" value="C:EARP complex"/>
    <property type="evidence" value="ECO:0007669"/>
    <property type="project" value="InterPro"/>
</dbReference>
<dbReference type="InterPro" id="IPR019515">
    <property type="entry name" value="VPS54_N"/>
</dbReference>
<keyword evidence="2" id="KW-0653">Protein transport</keyword>
<dbReference type="AlphaFoldDB" id="A0A8B7P2D4"/>
<evidence type="ECO:0000259" key="5">
    <source>
        <dbReference type="Pfam" id="PF10474"/>
    </source>
</evidence>
<dbReference type="RefSeq" id="XP_018020177.1">
    <property type="nucleotide sequence ID" value="XM_018164688.2"/>
</dbReference>
<keyword evidence="7" id="KW-1185">Reference proteome</keyword>